<gene>
    <name evidence="2" type="ORF">GCM10011320_28690</name>
</gene>
<keyword evidence="1" id="KW-1133">Transmembrane helix</keyword>
<evidence type="ECO:0000313" key="2">
    <source>
        <dbReference type="EMBL" id="GGJ19613.1"/>
    </source>
</evidence>
<dbReference type="Proteomes" id="UP000661507">
    <property type="component" value="Unassembled WGS sequence"/>
</dbReference>
<accession>A0A917KLG2</accession>
<protein>
    <submittedName>
        <fullName evidence="2">Uncharacterized protein</fullName>
    </submittedName>
</protein>
<sequence length="82" mass="8926">MPYLVETLLFLLPFAAYGLWRRMNPRTEPSTILLILAAVGAALTIGGGLWYGELRSLPPGATYVPAQLEGGHIEPGHAERPR</sequence>
<keyword evidence="1" id="KW-0812">Transmembrane</keyword>
<reference evidence="2" key="2">
    <citation type="submission" date="2020-09" db="EMBL/GenBank/DDBJ databases">
        <authorList>
            <person name="Sun Q."/>
            <person name="Zhou Y."/>
        </authorList>
    </citation>
    <scope>NUCLEOTIDE SEQUENCE</scope>
    <source>
        <strain evidence="2">CGMCC 1.3617</strain>
    </source>
</reference>
<comment type="caution">
    <text evidence="2">The sequence shown here is derived from an EMBL/GenBank/DDBJ whole genome shotgun (WGS) entry which is preliminary data.</text>
</comment>
<dbReference type="InterPro" id="IPR046093">
    <property type="entry name" value="DUF6111"/>
</dbReference>
<dbReference type="Pfam" id="PF19606">
    <property type="entry name" value="DUF6111"/>
    <property type="match status" value="1"/>
</dbReference>
<proteinExistence type="predicted"/>
<dbReference type="EMBL" id="BMKW01000006">
    <property type="protein sequence ID" value="GGJ19613.1"/>
    <property type="molecule type" value="Genomic_DNA"/>
</dbReference>
<evidence type="ECO:0000256" key="1">
    <source>
        <dbReference type="SAM" id="Phobius"/>
    </source>
</evidence>
<evidence type="ECO:0000313" key="3">
    <source>
        <dbReference type="Proteomes" id="UP000661507"/>
    </source>
</evidence>
<feature type="transmembrane region" description="Helical" evidence="1">
    <location>
        <begin position="32"/>
        <end position="51"/>
    </location>
</feature>
<keyword evidence="1" id="KW-0472">Membrane</keyword>
<keyword evidence="3" id="KW-1185">Reference proteome</keyword>
<dbReference type="RefSeq" id="WP_188967732.1">
    <property type="nucleotide sequence ID" value="NZ_BMKW01000006.1"/>
</dbReference>
<name>A0A917KLG2_9PROT</name>
<organism evidence="2 3">
    <name type="scientific">Neoroseomonas lacus</name>
    <dbReference type="NCBI Taxonomy" id="287609"/>
    <lineage>
        <taxon>Bacteria</taxon>
        <taxon>Pseudomonadati</taxon>
        <taxon>Pseudomonadota</taxon>
        <taxon>Alphaproteobacteria</taxon>
        <taxon>Acetobacterales</taxon>
        <taxon>Acetobacteraceae</taxon>
        <taxon>Neoroseomonas</taxon>
    </lineage>
</organism>
<dbReference type="AlphaFoldDB" id="A0A917KLG2"/>
<reference evidence="2" key="1">
    <citation type="journal article" date="2014" name="Int. J. Syst. Evol. Microbiol.">
        <title>Complete genome sequence of Corynebacterium casei LMG S-19264T (=DSM 44701T), isolated from a smear-ripened cheese.</title>
        <authorList>
            <consortium name="US DOE Joint Genome Institute (JGI-PGF)"/>
            <person name="Walter F."/>
            <person name="Albersmeier A."/>
            <person name="Kalinowski J."/>
            <person name="Ruckert C."/>
        </authorList>
    </citation>
    <scope>NUCLEOTIDE SEQUENCE</scope>
    <source>
        <strain evidence="2">CGMCC 1.3617</strain>
    </source>
</reference>